<gene>
    <name evidence="3" type="ORF">ER308_12170</name>
</gene>
<organism evidence="3 4">
    <name type="scientific">Egibacter rhizosphaerae</name>
    <dbReference type="NCBI Taxonomy" id="1670831"/>
    <lineage>
        <taxon>Bacteria</taxon>
        <taxon>Bacillati</taxon>
        <taxon>Actinomycetota</taxon>
        <taxon>Nitriliruptoria</taxon>
        <taxon>Egibacterales</taxon>
        <taxon>Egibacteraceae</taxon>
        <taxon>Egibacter</taxon>
    </lineage>
</organism>
<dbReference type="RefSeq" id="WP_131155241.1">
    <property type="nucleotide sequence ID" value="NZ_CP036402.1"/>
</dbReference>
<feature type="region of interest" description="Disordered" evidence="2">
    <location>
        <begin position="282"/>
        <end position="315"/>
    </location>
</feature>
<evidence type="ECO:0000313" key="4">
    <source>
        <dbReference type="Proteomes" id="UP000291469"/>
    </source>
</evidence>
<accession>A0A411YG44</accession>
<dbReference type="Gene3D" id="3.30.1360.120">
    <property type="entry name" value="Probable tRNA modification gtpase trme, domain 1"/>
    <property type="match status" value="1"/>
</dbReference>
<dbReference type="PANTHER" id="PTHR22602">
    <property type="entry name" value="TRANSFERASE CAF17, MITOCHONDRIAL-RELATED"/>
    <property type="match status" value="1"/>
</dbReference>
<evidence type="ECO:0000256" key="2">
    <source>
        <dbReference type="SAM" id="MobiDB-lite"/>
    </source>
</evidence>
<dbReference type="InterPro" id="IPR027266">
    <property type="entry name" value="TrmE/GcvT-like"/>
</dbReference>
<protein>
    <submittedName>
        <fullName evidence="3">Folate-binding protein</fullName>
    </submittedName>
</protein>
<dbReference type="KEGG" id="erz:ER308_12170"/>
<dbReference type="AlphaFoldDB" id="A0A411YG44"/>
<keyword evidence="1" id="KW-0809">Transit peptide</keyword>
<reference evidence="3 4" key="1">
    <citation type="submission" date="2019-01" db="EMBL/GenBank/DDBJ databases">
        <title>Egibacter rhizosphaerae EGI 80759T.</title>
        <authorList>
            <person name="Chen D.-D."/>
            <person name="Tian Y."/>
            <person name="Jiao J.-Y."/>
            <person name="Zhang X.-T."/>
            <person name="Zhang Y.-G."/>
            <person name="Zhang Y."/>
            <person name="Xiao M."/>
            <person name="Shu W.-S."/>
            <person name="Li W.-J."/>
        </authorList>
    </citation>
    <scope>NUCLEOTIDE SEQUENCE [LARGE SCALE GENOMIC DNA]</scope>
    <source>
        <strain evidence="3 4">EGI 80759</strain>
    </source>
</reference>
<dbReference type="SUPFAM" id="SSF103025">
    <property type="entry name" value="Folate-binding domain"/>
    <property type="match status" value="1"/>
</dbReference>
<dbReference type="NCBIfam" id="TIGR03317">
    <property type="entry name" value="ygfZ_signature"/>
    <property type="match status" value="1"/>
</dbReference>
<sequence length="315" mass="33062">MDASPLVDTPAYVRDNTGAVVVTGADRLNYLQSLLSQDAERREAGDVADFLYLDAKGNAKATGRLVVREDDVLLLTPPDVAAPLADELARYTFLLDAPNEDRSADWVIARARGPEPVDGSAVGAPDAPMRARVGVDGVVLRDRSGGIDLAGPAPWVAEAAESLGLPEAEAEDWHRWRIAFGEPAWGAEITTGRRPQELGLLPTHVHLDKGCYPGQESIAKTYNLGRPRRSLCVVEFDAPVTAGAALDAGGKQGEVTSAAPDGAGSIALALVPVDREGALRGEGEVTVDGVSGRVRSRVGEGLPQPGAERQPGSAR</sequence>
<keyword evidence="4" id="KW-1185">Reference proteome</keyword>
<evidence type="ECO:0000256" key="1">
    <source>
        <dbReference type="ARBA" id="ARBA00022946"/>
    </source>
</evidence>
<evidence type="ECO:0000313" key="3">
    <source>
        <dbReference type="EMBL" id="QBI20244.1"/>
    </source>
</evidence>
<dbReference type="GO" id="GO:0016226">
    <property type="term" value="P:iron-sulfur cluster assembly"/>
    <property type="evidence" value="ECO:0007669"/>
    <property type="project" value="TreeGrafter"/>
</dbReference>
<dbReference type="InterPro" id="IPR017703">
    <property type="entry name" value="YgfZ/GCV_T_CS"/>
</dbReference>
<dbReference type="PANTHER" id="PTHR22602:SF0">
    <property type="entry name" value="TRANSFERASE CAF17, MITOCHONDRIAL-RELATED"/>
    <property type="match status" value="1"/>
</dbReference>
<dbReference type="Proteomes" id="UP000291469">
    <property type="component" value="Chromosome"/>
</dbReference>
<proteinExistence type="predicted"/>
<name>A0A411YG44_9ACTN</name>
<dbReference type="EMBL" id="CP036402">
    <property type="protein sequence ID" value="QBI20244.1"/>
    <property type="molecule type" value="Genomic_DNA"/>
</dbReference>
<dbReference type="InterPro" id="IPR045179">
    <property type="entry name" value="YgfZ/GcvT"/>
</dbReference>
<dbReference type="OrthoDB" id="9796287at2"/>